<sequence>MDYLLPYDPDDSSTNPAAPFAVFLWSTAMAPTLRPMLEAYLKPWKSQILGVWNRDDLKLRDESSYRGNPDTFKDLDKLFNHLDEKKGTGAAFRQLPVDWLPSIDNTILIEKSISKCRLQPLNLLPITDYDESEYARTIEAIRQQAHQAENGNTGAGLLRLIFGCEASDFYANSTRMLLAVIGILSELQYVANVPVWIAAGGLEAHIEHTFTESMAKGGWANILETDRGAKQSDLAASTIVNGQTSNGLPTCADGEMWYKSPIHVLYWIRRGLKALNKRGIEPRHGLLVQSTSSW</sequence>
<proteinExistence type="predicted"/>
<gene>
    <name evidence="1" type="ORF">QFC20_000830</name>
</gene>
<reference evidence="1" key="1">
    <citation type="submission" date="2023-04" db="EMBL/GenBank/DDBJ databases">
        <title>Draft Genome sequencing of Naganishia species isolated from polar environments using Oxford Nanopore Technology.</title>
        <authorList>
            <person name="Leo P."/>
            <person name="Venkateswaran K."/>
        </authorList>
    </citation>
    <scope>NUCLEOTIDE SEQUENCE</scope>
    <source>
        <strain evidence="1">MNA-CCFEE 5262</strain>
    </source>
</reference>
<name>A0ACC2WXW2_9TREE</name>
<keyword evidence="2" id="KW-1185">Reference proteome</keyword>
<accession>A0ACC2WXW2</accession>
<comment type="caution">
    <text evidence="1">The sequence shown here is derived from an EMBL/GenBank/DDBJ whole genome shotgun (WGS) entry which is preliminary data.</text>
</comment>
<evidence type="ECO:0000313" key="1">
    <source>
        <dbReference type="EMBL" id="KAJ9116150.1"/>
    </source>
</evidence>
<evidence type="ECO:0000313" key="2">
    <source>
        <dbReference type="Proteomes" id="UP001230649"/>
    </source>
</evidence>
<protein>
    <submittedName>
        <fullName evidence="1">Uncharacterized protein</fullName>
    </submittedName>
</protein>
<dbReference type="EMBL" id="JASBWS010000004">
    <property type="protein sequence ID" value="KAJ9116150.1"/>
    <property type="molecule type" value="Genomic_DNA"/>
</dbReference>
<dbReference type="Proteomes" id="UP001230649">
    <property type="component" value="Unassembled WGS sequence"/>
</dbReference>
<organism evidence="1 2">
    <name type="scientific">Naganishia adeliensis</name>
    <dbReference type="NCBI Taxonomy" id="92952"/>
    <lineage>
        <taxon>Eukaryota</taxon>
        <taxon>Fungi</taxon>
        <taxon>Dikarya</taxon>
        <taxon>Basidiomycota</taxon>
        <taxon>Agaricomycotina</taxon>
        <taxon>Tremellomycetes</taxon>
        <taxon>Filobasidiales</taxon>
        <taxon>Filobasidiaceae</taxon>
        <taxon>Naganishia</taxon>
    </lineage>
</organism>